<proteinExistence type="predicted"/>
<reference evidence="2" key="1">
    <citation type="journal article" date="2019" name="Environ. Microbiol.">
        <title>Fungal ecological strategies reflected in gene transcription - a case study of two litter decomposers.</title>
        <authorList>
            <person name="Barbi F."/>
            <person name="Kohler A."/>
            <person name="Barry K."/>
            <person name="Baskaran P."/>
            <person name="Daum C."/>
            <person name="Fauchery L."/>
            <person name="Ihrmark K."/>
            <person name="Kuo A."/>
            <person name="LaButti K."/>
            <person name="Lipzen A."/>
            <person name="Morin E."/>
            <person name="Grigoriev I.V."/>
            <person name="Henrissat B."/>
            <person name="Lindahl B."/>
            <person name="Martin F."/>
        </authorList>
    </citation>
    <scope>NUCLEOTIDE SEQUENCE</scope>
    <source>
        <strain evidence="2">JB14</strain>
    </source>
</reference>
<feature type="compositionally biased region" description="Basic residues" evidence="1">
    <location>
        <begin position="61"/>
        <end position="73"/>
    </location>
</feature>
<organism evidence="2 3">
    <name type="scientific">Gymnopus androsaceus JB14</name>
    <dbReference type="NCBI Taxonomy" id="1447944"/>
    <lineage>
        <taxon>Eukaryota</taxon>
        <taxon>Fungi</taxon>
        <taxon>Dikarya</taxon>
        <taxon>Basidiomycota</taxon>
        <taxon>Agaricomycotina</taxon>
        <taxon>Agaricomycetes</taxon>
        <taxon>Agaricomycetidae</taxon>
        <taxon>Agaricales</taxon>
        <taxon>Marasmiineae</taxon>
        <taxon>Omphalotaceae</taxon>
        <taxon>Gymnopus</taxon>
    </lineage>
</organism>
<evidence type="ECO:0000313" key="2">
    <source>
        <dbReference type="EMBL" id="KAE9399303.1"/>
    </source>
</evidence>
<dbReference type="EMBL" id="ML769471">
    <property type="protein sequence ID" value="KAE9399303.1"/>
    <property type="molecule type" value="Genomic_DNA"/>
</dbReference>
<name>A0A6A4HMR4_9AGAR</name>
<evidence type="ECO:0000313" key="3">
    <source>
        <dbReference type="Proteomes" id="UP000799118"/>
    </source>
</evidence>
<accession>A0A6A4HMR4</accession>
<feature type="region of interest" description="Disordered" evidence="1">
    <location>
        <begin position="1"/>
        <end position="78"/>
    </location>
</feature>
<dbReference type="Proteomes" id="UP000799118">
    <property type="component" value="Unassembled WGS sequence"/>
</dbReference>
<dbReference type="AlphaFoldDB" id="A0A6A4HMR4"/>
<sequence length="204" mass="21712">MSILMMTSARAKQRRGNQRSKPSPKLSLHHLLLLASSSNSHKPETIDLTVDSDDDEAPPVRKPRLPLPPRRKGPSSPSYAALAVRTDLNDIVASSGQVTSTPLKSKLPPTVCRPPASAVVKDEDDSSDVECITREQFDQEAVEKGKARASSDVPPMIGSAQEVKSEPVAQTISGEDSPMDDIQPSGTSASTLEESVANTAAAVY</sequence>
<gene>
    <name evidence="2" type="ORF">BT96DRAFT_694554</name>
</gene>
<feature type="compositionally biased region" description="Basic and acidic residues" evidence="1">
    <location>
        <begin position="131"/>
        <end position="146"/>
    </location>
</feature>
<keyword evidence="3" id="KW-1185">Reference proteome</keyword>
<evidence type="ECO:0000256" key="1">
    <source>
        <dbReference type="SAM" id="MobiDB-lite"/>
    </source>
</evidence>
<feature type="region of interest" description="Disordered" evidence="1">
    <location>
        <begin position="97"/>
        <end position="204"/>
    </location>
</feature>
<protein>
    <submittedName>
        <fullName evidence="2">Uncharacterized protein</fullName>
    </submittedName>
</protein>
<feature type="compositionally biased region" description="Low complexity" evidence="1">
    <location>
        <begin position="20"/>
        <end position="40"/>
    </location>
</feature>
<feature type="compositionally biased region" description="Polar residues" evidence="1">
    <location>
        <begin position="184"/>
        <end position="198"/>
    </location>
</feature>